<reference evidence="2 3" key="1">
    <citation type="submission" date="2018-07" db="EMBL/GenBank/DDBJ databases">
        <title>Comparative genomes isolates from brazilian mangrove.</title>
        <authorList>
            <person name="De Araujo J.E."/>
            <person name="Taketani R.G."/>
            <person name="Silva M.C.P."/>
            <person name="Lourenco M.V."/>
            <person name="Oliveira V.M."/>
            <person name="Andreote F.D."/>
        </authorList>
    </citation>
    <scope>NUCLEOTIDE SEQUENCE [LARGE SCALE GENOMIC DNA]</scope>
    <source>
        <strain evidence="2 3">HEX PRIS-MGV</strain>
    </source>
</reference>
<evidence type="ECO:0000313" key="2">
    <source>
        <dbReference type="EMBL" id="RCS56159.1"/>
    </source>
</evidence>
<gene>
    <name evidence="2" type="ORF">DTL42_00070</name>
</gene>
<keyword evidence="1" id="KW-0472">Membrane</keyword>
<feature type="transmembrane region" description="Helical" evidence="1">
    <location>
        <begin position="184"/>
        <end position="202"/>
    </location>
</feature>
<dbReference type="Proteomes" id="UP000253562">
    <property type="component" value="Unassembled WGS sequence"/>
</dbReference>
<name>A0A368KZ63_9BACT</name>
<evidence type="ECO:0000313" key="3">
    <source>
        <dbReference type="Proteomes" id="UP000253562"/>
    </source>
</evidence>
<organism evidence="2 3">
    <name type="scientific">Bremerella cremea</name>
    <dbReference type="NCBI Taxonomy" id="1031537"/>
    <lineage>
        <taxon>Bacteria</taxon>
        <taxon>Pseudomonadati</taxon>
        <taxon>Planctomycetota</taxon>
        <taxon>Planctomycetia</taxon>
        <taxon>Pirellulales</taxon>
        <taxon>Pirellulaceae</taxon>
        <taxon>Bremerella</taxon>
    </lineage>
</organism>
<dbReference type="AlphaFoldDB" id="A0A368KZ63"/>
<accession>A0A368KZ63</accession>
<keyword evidence="1" id="KW-0812">Transmembrane</keyword>
<evidence type="ECO:0000256" key="1">
    <source>
        <dbReference type="SAM" id="Phobius"/>
    </source>
</evidence>
<proteinExistence type="predicted"/>
<feature type="transmembrane region" description="Helical" evidence="1">
    <location>
        <begin position="160"/>
        <end position="178"/>
    </location>
</feature>
<sequence length="251" mass="27946">MTHYSGSGGTEGGNMVLYWPENLPENAETLLEEDPVTFLDKMAEEGRIIWFLNDGDGQFTVSVYVDEIPPAPLKDFLGEEENYSDVHVKGPTFFGGLECVGEQEPQLSDEYEGLFTPMAIPEGTYHGTVYRTFIPPAFTRRWLIERLGKRRYRILHWQQLLSKASFLGIVACLFAFFFLQLPVWLLLVAIVAGSFVAAVLLARSEACREAIVAIDEFTQLYPEFVVVLSSTDGAESSDPEASQLAMPVGST</sequence>
<dbReference type="EMBL" id="QPEX01000003">
    <property type="protein sequence ID" value="RCS56159.1"/>
    <property type="molecule type" value="Genomic_DNA"/>
</dbReference>
<keyword evidence="1" id="KW-1133">Transmembrane helix</keyword>
<dbReference type="OrthoDB" id="270572at2"/>
<dbReference type="RefSeq" id="WP_114366633.1">
    <property type="nucleotide sequence ID" value="NZ_QPEX01000003.1"/>
</dbReference>
<protein>
    <submittedName>
        <fullName evidence="2">Uncharacterized protein</fullName>
    </submittedName>
</protein>
<comment type="caution">
    <text evidence="2">The sequence shown here is derived from an EMBL/GenBank/DDBJ whole genome shotgun (WGS) entry which is preliminary data.</text>
</comment>